<reference evidence="3" key="1">
    <citation type="submission" date="2015-06" db="EMBL/GenBank/DDBJ databases">
        <title>Expansion of signal transduction pathways in fungi by whole-genome duplication.</title>
        <authorList>
            <consortium name="DOE Joint Genome Institute"/>
            <person name="Corrochano L.M."/>
            <person name="Kuo A."/>
            <person name="Marcet-Houben M."/>
            <person name="Polaino S."/>
            <person name="Salamov A."/>
            <person name="Villalobos J.M."/>
            <person name="Alvarez M.I."/>
            <person name="Avalos J."/>
            <person name="Benito E.P."/>
            <person name="Benoit I."/>
            <person name="Burger G."/>
            <person name="Camino L.P."/>
            <person name="Canovas D."/>
            <person name="Cerda-Olmedo E."/>
            <person name="Cheng J.-F."/>
            <person name="Dominguez A."/>
            <person name="Elias M."/>
            <person name="Eslava A.P."/>
            <person name="Glaser F."/>
            <person name="Grimwood J."/>
            <person name="Gutierrez G."/>
            <person name="Heitman J."/>
            <person name="Henrissat B."/>
            <person name="Iturriaga E.A."/>
            <person name="Lang B.F."/>
            <person name="Lavin J.L."/>
            <person name="Lee S."/>
            <person name="Li W."/>
            <person name="Lindquist E."/>
            <person name="Lopez-Garcia S."/>
            <person name="Luque E.M."/>
            <person name="Marcos A.T."/>
            <person name="Martin J."/>
            <person name="McCluskey K."/>
            <person name="Medina H.R."/>
            <person name="Miralles-Duran A."/>
            <person name="Miyazaki A."/>
            <person name="Munoz-Torres E."/>
            <person name="Oguiza J.A."/>
            <person name="Ohm R."/>
            <person name="Olmedo M."/>
            <person name="Orejas M."/>
            <person name="Ortiz-Castellanos L."/>
            <person name="Pisabarro A.G."/>
            <person name="Rodriguez-Romero J."/>
            <person name="Ruiz-Herrera J."/>
            <person name="Ruiz-Vazquez R."/>
            <person name="Sanz C."/>
            <person name="Schackwitz W."/>
            <person name="Schmutz J."/>
            <person name="Shahriari M."/>
            <person name="Shelest E."/>
            <person name="Silva-Franco F."/>
            <person name="Soanes D."/>
            <person name="Syed K."/>
            <person name="Tagua V.G."/>
            <person name="Talbot N.J."/>
            <person name="Thon M."/>
            <person name="De vries R.P."/>
            <person name="Wiebenga A."/>
            <person name="Yadav J.S."/>
            <person name="Braun E.L."/>
            <person name="Baker S."/>
            <person name="Garre V."/>
            <person name="Horwitz B."/>
            <person name="Torres-Martinez S."/>
            <person name="Idnurm A."/>
            <person name="Herrera-Estrella A."/>
            <person name="Gabaldon T."/>
            <person name="Grigoriev I.V."/>
        </authorList>
    </citation>
    <scope>NUCLEOTIDE SEQUENCE [LARGE SCALE GENOMIC DNA]</scope>
    <source>
        <strain evidence="3">NRRL 1555(-)</strain>
    </source>
</reference>
<evidence type="ECO:0000256" key="1">
    <source>
        <dbReference type="SAM" id="MobiDB-lite"/>
    </source>
</evidence>
<protein>
    <submittedName>
        <fullName evidence="2">Uncharacterized protein</fullName>
    </submittedName>
</protein>
<dbReference type="RefSeq" id="XP_018299613.1">
    <property type="nucleotide sequence ID" value="XM_018434578.1"/>
</dbReference>
<accession>A0A167RGH0</accession>
<name>A0A167RGH0_PHYB8</name>
<feature type="region of interest" description="Disordered" evidence="1">
    <location>
        <begin position="1"/>
        <end position="31"/>
    </location>
</feature>
<gene>
    <name evidence="2" type="ORF">PHYBLDRAFT_162167</name>
</gene>
<evidence type="ECO:0000313" key="3">
    <source>
        <dbReference type="Proteomes" id="UP000077315"/>
    </source>
</evidence>
<dbReference type="AlphaFoldDB" id="A0A167RGH0"/>
<proteinExistence type="predicted"/>
<dbReference type="GeneID" id="28995484"/>
<dbReference type="InParanoid" id="A0A167RGH0"/>
<dbReference type="Proteomes" id="UP000077315">
    <property type="component" value="Unassembled WGS sequence"/>
</dbReference>
<evidence type="ECO:0000313" key="2">
    <source>
        <dbReference type="EMBL" id="OAD81573.1"/>
    </source>
</evidence>
<keyword evidence="3" id="KW-1185">Reference proteome</keyword>
<dbReference type="VEuPathDB" id="FungiDB:PHYBLDRAFT_162167"/>
<sequence>MSSNTQQSKKTKKTTTKKSVQQTAGTAASARQREILPSLTVSAELDGTVLSTLFTMSTRLNESHSLLEKVYYNMGATNGQNNNSNHSPIGQALTTGEYIKYRLPTVSVGYILRLIRSQTRAVLATMPLTVNEGTFSTSNRPIADVVQSYTHQQAEVKSVSSAVVEEKTQRHISYMLQRAKALPEKIAQQNWISRCWSRKRNILADYKAIHLADKANLESKFGETVIDLLDYDMLSDIESDEEKNKTRYTPRSRHPLVDEYFTVLKKQRLANKGPDIIGNSVYPIILRNTELSNEKKARVAAWIHICQQ</sequence>
<dbReference type="EMBL" id="KV440971">
    <property type="protein sequence ID" value="OAD81573.1"/>
    <property type="molecule type" value="Genomic_DNA"/>
</dbReference>
<organism evidence="2 3">
    <name type="scientific">Phycomyces blakesleeanus (strain ATCC 8743b / DSM 1359 / FGSC 10004 / NBRC 33097 / NRRL 1555)</name>
    <dbReference type="NCBI Taxonomy" id="763407"/>
    <lineage>
        <taxon>Eukaryota</taxon>
        <taxon>Fungi</taxon>
        <taxon>Fungi incertae sedis</taxon>
        <taxon>Mucoromycota</taxon>
        <taxon>Mucoromycotina</taxon>
        <taxon>Mucoromycetes</taxon>
        <taxon>Mucorales</taxon>
        <taxon>Phycomycetaceae</taxon>
        <taxon>Phycomyces</taxon>
    </lineage>
</organism>